<dbReference type="InterPro" id="IPR050800">
    <property type="entry name" value="ARTD/PARP"/>
</dbReference>
<dbReference type="InterPro" id="IPR036616">
    <property type="entry name" value="Poly(ADP-ribose)pol_reg_dom_sf"/>
</dbReference>
<dbReference type="InterPro" id="IPR008893">
    <property type="entry name" value="WGR_domain"/>
</dbReference>
<dbReference type="EMBL" id="AZIM01000737">
    <property type="protein sequence ID" value="ETE69574.1"/>
    <property type="molecule type" value="Genomic_DNA"/>
</dbReference>
<comment type="caution">
    <text evidence="5">The sequence shown here is derived from an EMBL/GenBank/DDBJ whole genome shotgun (WGS) entry which is preliminary data.</text>
</comment>
<dbReference type="PANTHER" id="PTHR10459">
    <property type="entry name" value="DNA LIGASE"/>
    <property type="match status" value="1"/>
</dbReference>
<gene>
    <name evidence="5" type="ORF">L345_04623</name>
</gene>
<organism evidence="5 6">
    <name type="scientific">Ophiophagus hannah</name>
    <name type="common">King cobra</name>
    <name type="synonym">Naja hannah</name>
    <dbReference type="NCBI Taxonomy" id="8665"/>
    <lineage>
        <taxon>Eukaryota</taxon>
        <taxon>Metazoa</taxon>
        <taxon>Chordata</taxon>
        <taxon>Craniata</taxon>
        <taxon>Vertebrata</taxon>
        <taxon>Euteleostomi</taxon>
        <taxon>Lepidosauria</taxon>
        <taxon>Squamata</taxon>
        <taxon>Bifurcata</taxon>
        <taxon>Unidentata</taxon>
        <taxon>Episquamata</taxon>
        <taxon>Toxicofera</taxon>
        <taxon>Serpentes</taxon>
        <taxon>Colubroidea</taxon>
        <taxon>Elapidae</taxon>
        <taxon>Elapinae</taxon>
        <taxon>Ophiophagus</taxon>
    </lineage>
</organism>
<dbReference type="GO" id="GO:0006302">
    <property type="term" value="P:double-strand break repair"/>
    <property type="evidence" value="ECO:0007669"/>
    <property type="project" value="TreeGrafter"/>
</dbReference>
<keyword evidence="1" id="KW-0328">Glycosyltransferase</keyword>
<accession>V8P4T6</accession>
<dbReference type="GO" id="GO:0005730">
    <property type="term" value="C:nucleolus"/>
    <property type="evidence" value="ECO:0007669"/>
    <property type="project" value="TreeGrafter"/>
</dbReference>
<evidence type="ECO:0000313" key="6">
    <source>
        <dbReference type="Proteomes" id="UP000018936"/>
    </source>
</evidence>
<dbReference type="Gene3D" id="2.20.140.10">
    <property type="entry name" value="WGR domain"/>
    <property type="match status" value="1"/>
</dbReference>
<keyword evidence="3" id="KW-0520">NAD</keyword>
<evidence type="ECO:0000256" key="1">
    <source>
        <dbReference type="ARBA" id="ARBA00022676"/>
    </source>
</evidence>
<evidence type="ECO:0000256" key="2">
    <source>
        <dbReference type="ARBA" id="ARBA00022679"/>
    </source>
</evidence>
<proteinExistence type="predicted"/>
<feature type="domain" description="WGR" evidence="4">
    <location>
        <begin position="1"/>
        <end position="127"/>
    </location>
</feature>
<dbReference type="InterPro" id="IPR036930">
    <property type="entry name" value="WGR_dom_sf"/>
</dbReference>
<dbReference type="Pfam" id="PF05406">
    <property type="entry name" value="WGR"/>
    <property type="match status" value="2"/>
</dbReference>
<dbReference type="GO" id="GO:1990404">
    <property type="term" value="F:NAD+-protein mono-ADP-ribosyltransferase activity"/>
    <property type="evidence" value="ECO:0007669"/>
    <property type="project" value="TreeGrafter"/>
</dbReference>
<dbReference type="PROSITE" id="PS51977">
    <property type="entry name" value="WGR"/>
    <property type="match status" value="1"/>
</dbReference>
<sequence>MLNQTNIGHNNNKFYIIQLIEQNGNYSCWNRWGRVFSCENTKSNKLVANQSSGYEPAAKKGTGNSEKVSTKMERVDEYEMKGEIGQCKLSSCPTLEAAINAFEKKFQEKTKNKWANREDFIAHDGKYTLIEVQHEDKEEQEVTVKVDDVDGMKSFKQKILPCTLDKHTQNLMTLIFSNDMFNEAMQTMNI</sequence>
<feature type="non-terminal residue" evidence="5">
    <location>
        <position position="190"/>
    </location>
</feature>
<dbReference type="GO" id="GO:0035861">
    <property type="term" value="C:site of double-strand break"/>
    <property type="evidence" value="ECO:0007669"/>
    <property type="project" value="TreeGrafter"/>
</dbReference>
<dbReference type="SUPFAM" id="SSF142921">
    <property type="entry name" value="WGR domain-like"/>
    <property type="match status" value="2"/>
</dbReference>
<dbReference type="Proteomes" id="UP000018936">
    <property type="component" value="Unassembled WGS sequence"/>
</dbReference>
<evidence type="ECO:0000313" key="5">
    <source>
        <dbReference type="EMBL" id="ETE69574.1"/>
    </source>
</evidence>
<feature type="non-terminal residue" evidence="5">
    <location>
        <position position="1"/>
    </location>
</feature>
<reference evidence="5 6" key="1">
    <citation type="journal article" date="2013" name="Proc. Natl. Acad. Sci. U.S.A.">
        <title>The king cobra genome reveals dynamic gene evolution and adaptation in the snake venom system.</title>
        <authorList>
            <person name="Vonk F.J."/>
            <person name="Casewell N.R."/>
            <person name="Henkel C.V."/>
            <person name="Heimberg A.M."/>
            <person name="Jansen H.J."/>
            <person name="McCleary R.J."/>
            <person name="Kerkkamp H.M."/>
            <person name="Vos R.A."/>
            <person name="Guerreiro I."/>
            <person name="Calvete J.J."/>
            <person name="Wuster W."/>
            <person name="Woods A.E."/>
            <person name="Logan J.M."/>
            <person name="Harrison R.A."/>
            <person name="Castoe T.A."/>
            <person name="de Koning A.P."/>
            <person name="Pollock D.D."/>
            <person name="Yandell M."/>
            <person name="Calderon D."/>
            <person name="Renjifo C."/>
            <person name="Currier R.B."/>
            <person name="Salgado D."/>
            <person name="Pla D."/>
            <person name="Sanz L."/>
            <person name="Hyder A.S."/>
            <person name="Ribeiro J.M."/>
            <person name="Arntzen J.W."/>
            <person name="van den Thillart G.E."/>
            <person name="Boetzer M."/>
            <person name="Pirovano W."/>
            <person name="Dirks R.P."/>
            <person name="Spaink H.P."/>
            <person name="Duboule D."/>
            <person name="McGlinn E."/>
            <person name="Kini R.M."/>
            <person name="Richardson M.K."/>
        </authorList>
    </citation>
    <scope>NUCLEOTIDE SEQUENCE</scope>
    <source>
        <tissue evidence="5">Blood</tissue>
    </source>
</reference>
<keyword evidence="2" id="KW-0808">Transferase</keyword>
<dbReference type="SMART" id="SM00773">
    <property type="entry name" value="WGR"/>
    <property type="match status" value="1"/>
</dbReference>
<evidence type="ECO:0000256" key="3">
    <source>
        <dbReference type="ARBA" id="ARBA00023027"/>
    </source>
</evidence>
<protein>
    <recommendedName>
        <fullName evidence="4">WGR domain-containing protein</fullName>
    </recommendedName>
</protein>
<dbReference type="PANTHER" id="PTHR10459:SF66">
    <property type="entry name" value="PROTEIN MONO-ADP-RIBOSYLTRANSFERASE PARP3"/>
    <property type="match status" value="1"/>
</dbReference>
<dbReference type="GO" id="GO:0003950">
    <property type="term" value="F:NAD+ poly-ADP-ribosyltransferase activity"/>
    <property type="evidence" value="ECO:0007669"/>
    <property type="project" value="InterPro"/>
</dbReference>
<dbReference type="AlphaFoldDB" id="V8P4T6"/>
<evidence type="ECO:0000259" key="4">
    <source>
        <dbReference type="PROSITE" id="PS51977"/>
    </source>
</evidence>
<dbReference type="OrthoDB" id="2017365at2759"/>
<name>V8P4T6_OPHHA</name>
<dbReference type="GO" id="GO:0070212">
    <property type="term" value="P:protein poly-ADP-ribosylation"/>
    <property type="evidence" value="ECO:0007669"/>
    <property type="project" value="TreeGrafter"/>
</dbReference>
<keyword evidence="6" id="KW-1185">Reference proteome</keyword>
<dbReference type="Gene3D" id="1.20.142.10">
    <property type="entry name" value="Poly(ADP-ribose) polymerase, regulatory domain"/>
    <property type="match status" value="1"/>
</dbReference>